<dbReference type="Proteomes" id="UP000624041">
    <property type="component" value="Unassembled WGS sequence"/>
</dbReference>
<dbReference type="InterPro" id="IPR010737">
    <property type="entry name" value="4-carb_acid_sugar_kinase_N"/>
</dbReference>
<dbReference type="AlphaFoldDB" id="A0A917XUL7"/>
<protein>
    <recommendedName>
        <fullName evidence="1">Four-carbon acid sugar kinase N-terminal domain-containing protein</fullName>
    </recommendedName>
</protein>
<dbReference type="InterPro" id="IPR037051">
    <property type="entry name" value="4-carb_acid_sugar_kinase_N_sf"/>
</dbReference>
<gene>
    <name evidence="2" type="ORF">GCM10007971_08420</name>
</gene>
<dbReference type="EMBL" id="BMOS01000004">
    <property type="protein sequence ID" value="GGN52630.1"/>
    <property type="molecule type" value="Genomic_DNA"/>
</dbReference>
<reference evidence="2" key="1">
    <citation type="journal article" date="2014" name="Int. J. Syst. Evol. Microbiol.">
        <title>Complete genome sequence of Corynebacterium casei LMG S-19264T (=DSM 44701T), isolated from a smear-ripened cheese.</title>
        <authorList>
            <consortium name="US DOE Joint Genome Institute (JGI-PGF)"/>
            <person name="Walter F."/>
            <person name="Albersmeier A."/>
            <person name="Kalinowski J."/>
            <person name="Ruckert C."/>
        </authorList>
    </citation>
    <scope>NUCLEOTIDE SEQUENCE</scope>
    <source>
        <strain evidence="2">JCM 17251</strain>
    </source>
</reference>
<feature type="domain" description="Four-carbon acid sugar kinase N-terminal" evidence="1">
    <location>
        <begin position="46"/>
        <end position="250"/>
    </location>
</feature>
<evidence type="ECO:0000313" key="3">
    <source>
        <dbReference type="Proteomes" id="UP000624041"/>
    </source>
</evidence>
<evidence type="ECO:0000259" key="1">
    <source>
        <dbReference type="Pfam" id="PF07005"/>
    </source>
</evidence>
<dbReference type="SUPFAM" id="SSF142764">
    <property type="entry name" value="YgbK-like"/>
    <property type="match status" value="1"/>
</dbReference>
<sequence>MLKLANQIIVNVNIAALSEAVVLASKSGGIHVYTNWDEASILDGFQSDEKMFFILTNSRAFSKEKTEQVHKDITNRVQRVSKQFNKPFLIISRSDSTLRGHFPLETETINATLGNSADGEIIIPFFKEGGRYTIENIHYVEKDGALVPAAETEFAKDRTFGFTKSHLGEYVEEKSQGRFKQKDVTYIALDDLRAVDIEKITEQLMGIEGFNKVIVNAISDDDLKVFSIALTKAIENGKQFLYRTAASFTKIIGHISDKDLLSSEQVILGSKKSGGLIIVGSHVNKTTQQLNELLKLDAVRPFLLCYDDNKIFC</sequence>
<proteinExistence type="predicted"/>
<reference evidence="2" key="2">
    <citation type="submission" date="2020-09" db="EMBL/GenBank/DDBJ databases">
        <authorList>
            <person name="Sun Q."/>
            <person name="Ohkuma M."/>
        </authorList>
    </citation>
    <scope>NUCLEOTIDE SEQUENCE</scope>
    <source>
        <strain evidence="2">JCM 17251</strain>
    </source>
</reference>
<dbReference type="Gene3D" id="3.40.50.10840">
    <property type="entry name" value="Putative sugar-binding, N-terminal domain"/>
    <property type="match status" value="1"/>
</dbReference>
<dbReference type="Pfam" id="PF07005">
    <property type="entry name" value="SBD_N"/>
    <property type="match status" value="1"/>
</dbReference>
<evidence type="ECO:0000313" key="2">
    <source>
        <dbReference type="EMBL" id="GGN52630.1"/>
    </source>
</evidence>
<name>A0A917XUL7_9BACI</name>
<accession>A0A917XUL7</accession>
<comment type="caution">
    <text evidence="2">The sequence shown here is derived from an EMBL/GenBank/DDBJ whole genome shotgun (WGS) entry which is preliminary data.</text>
</comment>
<organism evidence="2 3">
    <name type="scientific">Oceanobacillus indicireducens</name>
    <dbReference type="NCBI Taxonomy" id="1004261"/>
    <lineage>
        <taxon>Bacteria</taxon>
        <taxon>Bacillati</taxon>
        <taxon>Bacillota</taxon>
        <taxon>Bacilli</taxon>
        <taxon>Bacillales</taxon>
        <taxon>Bacillaceae</taxon>
        <taxon>Oceanobacillus</taxon>
    </lineage>
</organism>
<keyword evidence="3" id="KW-1185">Reference proteome</keyword>